<accession>A0ABN2PSR5</accession>
<feature type="transmembrane region" description="Helical" evidence="1">
    <location>
        <begin position="23"/>
        <end position="46"/>
    </location>
</feature>
<keyword evidence="1" id="KW-0812">Transmembrane</keyword>
<organism evidence="2 3">
    <name type="scientific">Microbacterium aoyamense</name>
    <dbReference type="NCBI Taxonomy" id="344166"/>
    <lineage>
        <taxon>Bacteria</taxon>
        <taxon>Bacillati</taxon>
        <taxon>Actinomycetota</taxon>
        <taxon>Actinomycetes</taxon>
        <taxon>Micrococcales</taxon>
        <taxon>Microbacteriaceae</taxon>
        <taxon>Microbacterium</taxon>
    </lineage>
</organism>
<feature type="transmembrane region" description="Helical" evidence="1">
    <location>
        <begin position="97"/>
        <end position="130"/>
    </location>
</feature>
<feature type="transmembrane region" description="Helical" evidence="1">
    <location>
        <begin position="52"/>
        <end position="76"/>
    </location>
</feature>
<comment type="caution">
    <text evidence="2">The sequence shown here is derived from an EMBL/GenBank/DDBJ whole genome shotgun (WGS) entry which is preliminary data.</text>
</comment>
<dbReference type="Pfam" id="PF07077">
    <property type="entry name" value="DUF1345"/>
    <property type="match status" value="1"/>
</dbReference>
<evidence type="ECO:0000256" key="1">
    <source>
        <dbReference type="SAM" id="Phobius"/>
    </source>
</evidence>
<feature type="transmembrane region" description="Helical" evidence="1">
    <location>
        <begin position="217"/>
        <end position="237"/>
    </location>
</feature>
<evidence type="ECO:0008006" key="4">
    <source>
        <dbReference type="Google" id="ProtNLM"/>
    </source>
</evidence>
<gene>
    <name evidence="2" type="ORF">GCM10009775_22470</name>
</gene>
<dbReference type="InterPro" id="IPR009781">
    <property type="entry name" value="DUF1345"/>
</dbReference>
<protein>
    <recommendedName>
        <fullName evidence="4">DUF1345 domain-containing protein</fullName>
    </recommendedName>
</protein>
<sequence length="240" mass="25295">MTTPSAPDSAPPVPRVAFDIVRLGYACGAGFTSAAITLLLVLITGGSVAGDSIVLCLFAFSAGWSIAYLVHTLVFFTKLDAPRLKQVLLGSQPKSRAGQFGAIISGTGPTIGVQWSIIAIAAVLVFTVWPGLTREIVTVVFSCVVVAASWAVTIVAYALHYARADAPTGDFQFPDNDRGRIFADYIYLAVQVQTTFSTSDVSLMSPLARRIVTGHTLVSFAFATVIIAMLITVIFLGGSS</sequence>
<name>A0ABN2PSR5_9MICO</name>
<proteinExistence type="predicted"/>
<keyword evidence="3" id="KW-1185">Reference proteome</keyword>
<dbReference type="EMBL" id="BAAAOF010000004">
    <property type="protein sequence ID" value="GAA1929913.1"/>
    <property type="molecule type" value="Genomic_DNA"/>
</dbReference>
<dbReference type="Proteomes" id="UP001501343">
    <property type="component" value="Unassembled WGS sequence"/>
</dbReference>
<evidence type="ECO:0000313" key="2">
    <source>
        <dbReference type="EMBL" id="GAA1929913.1"/>
    </source>
</evidence>
<reference evidence="2 3" key="1">
    <citation type="journal article" date="2019" name="Int. J. Syst. Evol. Microbiol.">
        <title>The Global Catalogue of Microorganisms (GCM) 10K type strain sequencing project: providing services to taxonomists for standard genome sequencing and annotation.</title>
        <authorList>
            <consortium name="The Broad Institute Genomics Platform"/>
            <consortium name="The Broad Institute Genome Sequencing Center for Infectious Disease"/>
            <person name="Wu L."/>
            <person name="Ma J."/>
        </authorList>
    </citation>
    <scope>NUCLEOTIDE SEQUENCE [LARGE SCALE GENOMIC DNA]</scope>
    <source>
        <strain evidence="2 3">JCM 14900</strain>
    </source>
</reference>
<keyword evidence="1" id="KW-0472">Membrane</keyword>
<feature type="transmembrane region" description="Helical" evidence="1">
    <location>
        <begin position="136"/>
        <end position="159"/>
    </location>
</feature>
<dbReference type="RefSeq" id="WP_248148319.1">
    <property type="nucleotide sequence ID" value="NZ_BAAAOF010000004.1"/>
</dbReference>
<evidence type="ECO:0000313" key="3">
    <source>
        <dbReference type="Proteomes" id="UP001501343"/>
    </source>
</evidence>
<keyword evidence="1" id="KW-1133">Transmembrane helix</keyword>